<dbReference type="GO" id="GO:0005524">
    <property type="term" value="F:ATP binding"/>
    <property type="evidence" value="ECO:0007669"/>
    <property type="project" value="UniProtKB-KW"/>
</dbReference>
<sequence>FAHYLNNERKDKRALSLDCFYYDKSLAKLLVFLSTTGNQNGLVRKFLCHNDYVVENEFEEDGSTKITFDIKVDKAYVSLVEQAQKEEAQGNSDVMTSKAYHLTLSNFINTLVDDSYD</sequence>
<dbReference type="EMBL" id="RDPI01001771">
    <property type="protein sequence ID" value="MBF4377453.1"/>
    <property type="molecule type" value="Genomic_DNA"/>
</dbReference>
<comment type="caution">
    <text evidence="1">The sequence shown here is derived from an EMBL/GenBank/DDBJ whole genome shotgun (WGS) entry which is preliminary data.</text>
</comment>
<evidence type="ECO:0000313" key="1">
    <source>
        <dbReference type="EMBL" id="MBF4377453.1"/>
    </source>
</evidence>
<name>A0ABR9ZG69_VIBAN</name>
<proteinExistence type="predicted"/>
<feature type="non-terminal residue" evidence="1">
    <location>
        <position position="117"/>
    </location>
</feature>
<organism evidence="1 2">
    <name type="scientific">Vibrio anguillarum</name>
    <name type="common">Listonella anguillarum</name>
    <dbReference type="NCBI Taxonomy" id="55601"/>
    <lineage>
        <taxon>Bacteria</taxon>
        <taxon>Pseudomonadati</taxon>
        <taxon>Pseudomonadota</taxon>
        <taxon>Gammaproteobacteria</taxon>
        <taxon>Vibrionales</taxon>
        <taxon>Vibrionaceae</taxon>
        <taxon>Vibrio</taxon>
    </lineage>
</organism>
<keyword evidence="2" id="KW-1185">Reference proteome</keyword>
<evidence type="ECO:0000313" key="2">
    <source>
        <dbReference type="Proteomes" id="UP000726136"/>
    </source>
</evidence>
<reference evidence="1 2" key="1">
    <citation type="journal article" date="2021" name="PeerJ">
        <title>Analysis of 44 Vibrio anguillarum genomes reveals high genetic diversity.</title>
        <authorList>
            <person name="Hansen M.J."/>
            <person name="Dalsgaard I."/>
        </authorList>
    </citation>
    <scope>NUCLEOTIDE SEQUENCE [LARGE SCALE GENOMIC DNA]</scope>
    <source>
        <strain evidence="1 2">040915-1/1B</strain>
    </source>
</reference>
<accession>A0ABR9ZG69</accession>
<keyword evidence="1" id="KW-0547">Nucleotide-binding</keyword>
<dbReference type="Proteomes" id="UP000726136">
    <property type="component" value="Unassembled WGS sequence"/>
</dbReference>
<feature type="non-terminal residue" evidence="1">
    <location>
        <position position="1"/>
    </location>
</feature>
<keyword evidence="1" id="KW-0067">ATP-binding</keyword>
<protein>
    <submittedName>
        <fullName evidence="1">ATP-binding protein</fullName>
    </submittedName>
</protein>
<gene>
    <name evidence="1" type="ORF">EAY46_31265</name>
</gene>